<feature type="transmembrane region" description="Helical" evidence="7">
    <location>
        <begin position="201"/>
        <end position="221"/>
    </location>
</feature>
<comment type="similarity">
    <text evidence="7">Belongs to the binding-protein-dependent transport system permease family.</text>
</comment>
<evidence type="ECO:0000256" key="4">
    <source>
        <dbReference type="ARBA" id="ARBA00022692"/>
    </source>
</evidence>
<feature type="transmembrane region" description="Helical" evidence="7">
    <location>
        <begin position="103"/>
        <end position="124"/>
    </location>
</feature>
<reference evidence="9 10" key="1">
    <citation type="submission" date="2016-01" db="EMBL/GenBank/DDBJ databases">
        <title>Complete genome sequence of a soil Actinobacterium, Isoptericola dokdonensis DS-3.</title>
        <authorList>
            <person name="Kwon S.-K."/>
            <person name="Kim J.F."/>
        </authorList>
    </citation>
    <scope>NUCLEOTIDE SEQUENCE [LARGE SCALE GENOMIC DNA]</scope>
    <source>
        <strain evidence="9 10">DS-3</strain>
    </source>
</reference>
<feature type="transmembrane region" description="Helical" evidence="7">
    <location>
        <begin position="136"/>
        <end position="156"/>
    </location>
</feature>
<evidence type="ECO:0000256" key="6">
    <source>
        <dbReference type="ARBA" id="ARBA00023136"/>
    </source>
</evidence>
<dbReference type="PANTHER" id="PTHR43163">
    <property type="entry name" value="DIPEPTIDE TRANSPORT SYSTEM PERMEASE PROTEIN DPPB-RELATED"/>
    <property type="match status" value="1"/>
</dbReference>
<evidence type="ECO:0000256" key="3">
    <source>
        <dbReference type="ARBA" id="ARBA00022475"/>
    </source>
</evidence>
<dbReference type="InterPro" id="IPR000515">
    <property type="entry name" value="MetI-like"/>
</dbReference>
<keyword evidence="10" id="KW-1185">Reference proteome</keyword>
<keyword evidence="3" id="KW-1003">Cell membrane</keyword>
<proteinExistence type="inferred from homology"/>
<feature type="transmembrane region" description="Helical" evidence="7">
    <location>
        <begin position="314"/>
        <end position="338"/>
    </location>
</feature>
<gene>
    <name evidence="9" type="primary">dppB_2</name>
    <name evidence="9" type="ORF">I598_1370</name>
</gene>
<dbReference type="STRING" id="1300344.I598_1370"/>
<dbReference type="GO" id="GO:0005886">
    <property type="term" value="C:plasma membrane"/>
    <property type="evidence" value="ECO:0007669"/>
    <property type="project" value="UniProtKB-SubCell"/>
</dbReference>
<feature type="domain" description="ABC transmembrane type-1" evidence="8">
    <location>
        <begin position="100"/>
        <end position="493"/>
    </location>
</feature>
<keyword evidence="5 7" id="KW-1133">Transmembrane helix</keyword>
<protein>
    <submittedName>
        <fullName evidence="9">Dipeptide transport system permease protein DppB</fullName>
    </submittedName>
</protein>
<dbReference type="Pfam" id="PF19300">
    <property type="entry name" value="BPD_transp_1_N"/>
    <property type="match status" value="1"/>
</dbReference>
<keyword evidence="2 7" id="KW-0813">Transport</keyword>
<keyword evidence="6 7" id="KW-0472">Membrane</keyword>
<feature type="transmembrane region" description="Helical" evidence="7">
    <location>
        <begin position="176"/>
        <end position="194"/>
    </location>
</feature>
<comment type="subcellular location">
    <subcellularLocation>
        <location evidence="1 7">Cell membrane</location>
        <topology evidence="1 7">Multi-pass membrane protein</topology>
    </subcellularLocation>
</comment>
<dbReference type="PROSITE" id="PS50928">
    <property type="entry name" value="ABC_TM1"/>
    <property type="match status" value="1"/>
</dbReference>
<dbReference type="Proteomes" id="UP000076794">
    <property type="component" value="Chromosome"/>
</dbReference>
<dbReference type="GO" id="GO:0055085">
    <property type="term" value="P:transmembrane transport"/>
    <property type="evidence" value="ECO:0007669"/>
    <property type="project" value="InterPro"/>
</dbReference>
<feature type="transmembrane region" description="Helical" evidence="7">
    <location>
        <begin position="374"/>
        <end position="392"/>
    </location>
</feature>
<dbReference type="PANTHER" id="PTHR43163:SF6">
    <property type="entry name" value="DIPEPTIDE TRANSPORT SYSTEM PERMEASE PROTEIN DPPB-RELATED"/>
    <property type="match status" value="1"/>
</dbReference>
<dbReference type="Pfam" id="PF00528">
    <property type="entry name" value="BPD_transp_1"/>
    <property type="match status" value="1"/>
</dbReference>
<evidence type="ECO:0000256" key="5">
    <source>
        <dbReference type="ARBA" id="ARBA00022989"/>
    </source>
</evidence>
<evidence type="ECO:0000256" key="2">
    <source>
        <dbReference type="ARBA" id="ARBA00022448"/>
    </source>
</evidence>
<dbReference type="KEGG" id="ido:I598_1370"/>
<evidence type="ECO:0000313" key="9">
    <source>
        <dbReference type="EMBL" id="ANC30928.1"/>
    </source>
</evidence>
<organism evidence="9 10">
    <name type="scientific">Isoptericola dokdonensis DS-3</name>
    <dbReference type="NCBI Taxonomy" id="1300344"/>
    <lineage>
        <taxon>Bacteria</taxon>
        <taxon>Bacillati</taxon>
        <taxon>Actinomycetota</taxon>
        <taxon>Actinomycetes</taxon>
        <taxon>Micrococcales</taxon>
        <taxon>Promicromonosporaceae</taxon>
        <taxon>Isoptericola</taxon>
    </lineage>
</organism>
<dbReference type="AlphaFoldDB" id="A0A168F5T3"/>
<dbReference type="InterPro" id="IPR035906">
    <property type="entry name" value="MetI-like_sf"/>
</dbReference>
<feature type="transmembrane region" description="Helical" evidence="7">
    <location>
        <begin position="428"/>
        <end position="449"/>
    </location>
</feature>
<feature type="transmembrane region" description="Helical" evidence="7">
    <location>
        <begin position="9"/>
        <end position="27"/>
    </location>
</feature>
<evidence type="ECO:0000256" key="1">
    <source>
        <dbReference type="ARBA" id="ARBA00004651"/>
    </source>
</evidence>
<feature type="transmembrane region" description="Helical" evidence="7">
    <location>
        <begin position="257"/>
        <end position="279"/>
    </location>
</feature>
<dbReference type="EMBL" id="CP014209">
    <property type="protein sequence ID" value="ANC30928.1"/>
    <property type="molecule type" value="Genomic_DNA"/>
</dbReference>
<dbReference type="OrthoDB" id="147639at2"/>
<feature type="transmembrane region" description="Helical" evidence="7">
    <location>
        <begin position="285"/>
        <end position="307"/>
    </location>
</feature>
<accession>A0A168F5T3</accession>
<sequence length="506" mass="54882">MLKFILRRLGVSVLVLWLASMLLYWLVTISGDPLKDLRESNAENKQQLIQARIDLMRLDDPWWERYWDWLKGVGGCFTGSCDLGTSINGQSVLDMTATAAGSTLRLVTLATLLAIVIGISLGILTAIRQYSGFDYVVTFLAFLFFSLPVFWAAVLLKEYGAIRFNDWIASGDMEPPMVLGIALLLAVVVPAVLGGTWKRRLATGAGVFVFVAVVLYVLNIFDWYRNPFFGIGMVLLTSLGAGVLMTALVAGFGNRRVLYGALTTAVVGTVSYLLFAGLLLEPSSWWVLIGLFAVAVVVSIGIGAAWGGYARKQAVLVAGVTGVITSLVIVFDILVANWSSFLALKSRPISTIGSQTPNFTGDFWESVLDTGMQLVLPTILLTLVSVASYSRYTRSSMLETMNQDYVRTARSKGLSERAVITKHAFRNALIPITTIVAFDFAALIGGAVITERVFGWKGMGAMFADALNAVDPAPVMAFFLVTGTAAIVMNMVADLAYAGLDPRIRR</sequence>
<evidence type="ECO:0000256" key="7">
    <source>
        <dbReference type="RuleBase" id="RU363032"/>
    </source>
</evidence>
<dbReference type="InterPro" id="IPR045621">
    <property type="entry name" value="BPD_transp_1_N"/>
</dbReference>
<dbReference type="Gene3D" id="1.10.3720.10">
    <property type="entry name" value="MetI-like"/>
    <property type="match status" value="1"/>
</dbReference>
<dbReference type="RefSeq" id="WP_068202321.1">
    <property type="nucleotide sequence ID" value="NZ_CP014209.1"/>
</dbReference>
<feature type="transmembrane region" description="Helical" evidence="7">
    <location>
        <begin position="475"/>
        <end position="500"/>
    </location>
</feature>
<evidence type="ECO:0000313" key="10">
    <source>
        <dbReference type="Proteomes" id="UP000076794"/>
    </source>
</evidence>
<keyword evidence="4 7" id="KW-0812">Transmembrane</keyword>
<dbReference type="CDD" id="cd06261">
    <property type="entry name" value="TM_PBP2"/>
    <property type="match status" value="1"/>
</dbReference>
<name>A0A168F5T3_9MICO</name>
<dbReference type="PATRIC" id="fig|1300344.3.peg.1373"/>
<evidence type="ECO:0000259" key="8">
    <source>
        <dbReference type="PROSITE" id="PS50928"/>
    </source>
</evidence>
<feature type="transmembrane region" description="Helical" evidence="7">
    <location>
        <begin position="227"/>
        <end position="250"/>
    </location>
</feature>